<dbReference type="Gene3D" id="1.10.730.10">
    <property type="entry name" value="Isoleucyl-tRNA Synthetase, Domain 1"/>
    <property type="match status" value="1"/>
</dbReference>
<feature type="domain" description="Methionyl/Valyl/Leucyl/Isoleucyl-tRNA synthetase anticodon-binding" evidence="9">
    <location>
        <begin position="51"/>
        <end position="158"/>
    </location>
</feature>
<comment type="similarity">
    <text evidence="1">Belongs to the class-I aminoacyl-tRNA synthetase family.</text>
</comment>
<dbReference type="GO" id="GO:0005524">
    <property type="term" value="F:ATP binding"/>
    <property type="evidence" value="ECO:0007669"/>
    <property type="project" value="UniProtKB-KW"/>
</dbReference>
<dbReference type="EC" id="6.1.1.4" evidence="2"/>
<evidence type="ECO:0000256" key="2">
    <source>
        <dbReference type="ARBA" id="ARBA00013164"/>
    </source>
</evidence>
<dbReference type="PANTHER" id="PTHR43740">
    <property type="entry name" value="LEUCYL-TRNA SYNTHETASE"/>
    <property type="match status" value="1"/>
</dbReference>
<dbReference type="InterPro" id="IPR002302">
    <property type="entry name" value="Leu-tRNA-ligase"/>
</dbReference>
<keyword evidence="4" id="KW-0547">Nucleotide-binding</keyword>
<keyword evidence="7" id="KW-0030">Aminoacyl-tRNA synthetase</keyword>
<protein>
    <recommendedName>
        <fullName evidence="2">leucine--tRNA ligase</fullName>
        <ecNumber evidence="2">6.1.1.4</ecNumber>
    </recommendedName>
</protein>
<evidence type="ECO:0000259" key="9">
    <source>
        <dbReference type="Pfam" id="PF08264"/>
    </source>
</evidence>
<evidence type="ECO:0000256" key="6">
    <source>
        <dbReference type="ARBA" id="ARBA00022917"/>
    </source>
</evidence>
<keyword evidence="6" id="KW-0648">Protein biosynthesis</keyword>
<evidence type="ECO:0000256" key="8">
    <source>
        <dbReference type="ARBA" id="ARBA00047469"/>
    </source>
</evidence>
<sequence length="199" mass="22738">MYEMFMGAFDQPIPWSINGARGCRRFLDRVWRLQEMLDDKAKGISKDLEININSTIKKVSEDYERMKFNTAIAAMMSLVNDLYLKGSVTRDELKALLLLLSPVAPHICEEMWQTQGFGSPLYAQPWPAYDENKLVADEVEIALQINGKVRGRLMVPSTMTREEGEKTLPQNPDVVRFTEGKIIMKIIFVPGRLLNLVVK</sequence>
<comment type="catalytic activity">
    <reaction evidence="8">
        <text>tRNA(Leu) + L-leucine + ATP = L-leucyl-tRNA(Leu) + AMP + diphosphate</text>
        <dbReference type="Rhea" id="RHEA:11688"/>
        <dbReference type="Rhea" id="RHEA-COMP:9613"/>
        <dbReference type="Rhea" id="RHEA-COMP:9622"/>
        <dbReference type="ChEBI" id="CHEBI:30616"/>
        <dbReference type="ChEBI" id="CHEBI:33019"/>
        <dbReference type="ChEBI" id="CHEBI:57427"/>
        <dbReference type="ChEBI" id="CHEBI:78442"/>
        <dbReference type="ChEBI" id="CHEBI:78494"/>
        <dbReference type="ChEBI" id="CHEBI:456215"/>
        <dbReference type="EC" id="6.1.1.4"/>
    </reaction>
</comment>
<name>A0A645H635_9ZZZZ</name>
<proteinExistence type="inferred from homology"/>
<evidence type="ECO:0000256" key="4">
    <source>
        <dbReference type="ARBA" id="ARBA00022741"/>
    </source>
</evidence>
<accession>A0A645H635</accession>
<dbReference type="GO" id="GO:0005829">
    <property type="term" value="C:cytosol"/>
    <property type="evidence" value="ECO:0007669"/>
    <property type="project" value="TreeGrafter"/>
</dbReference>
<comment type="caution">
    <text evidence="10">The sequence shown here is derived from an EMBL/GenBank/DDBJ whole genome shotgun (WGS) entry which is preliminary data.</text>
</comment>
<gene>
    <name evidence="10" type="primary">leuS_44</name>
    <name evidence="10" type="ORF">SDC9_181653</name>
</gene>
<organism evidence="10">
    <name type="scientific">bioreactor metagenome</name>
    <dbReference type="NCBI Taxonomy" id="1076179"/>
    <lineage>
        <taxon>unclassified sequences</taxon>
        <taxon>metagenomes</taxon>
        <taxon>ecological metagenomes</taxon>
    </lineage>
</organism>
<reference evidence="10" key="1">
    <citation type="submission" date="2019-08" db="EMBL/GenBank/DDBJ databases">
        <authorList>
            <person name="Kucharzyk K."/>
            <person name="Murdoch R.W."/>
            <person name="Higgins S."/>
            <person name="Loffler F."/>
        </authorList>
    </citation>
    <scope>NUCLEOTIDE SEQUENCE</scope>
</reference>
<keyword evidence="3 10" id="KW-0436">Ligase</keyword>
<dbReference type="GO" id="GO:0006429">
    <property type="term" value="P:leucyl-tRNA aminoacylation"/>
    <property type="evidence" value="ECO:0007669"/>
    <property type="project" value="InterPro"/>
</dbReference>
<dbReference type="Pfam" id="PF08264">
    <property type="entry name" value="Anticodon_1"/>
    <property type="match status" value="1"/>
</dbReference>
<dbReference type="CDD" id="cd07958">
    <property type="entry name" value="Anticodon_Ia_Leu_BEm"/>
    <property type="match status" value="1"/>
</dbReference>
<evidence type="ECO:0000256" key="3">
    <source>
        <dbReference type="ARBA" id="ARBA00022598"/>
    </source>
</evidence>
<keyword evidence="5" id="KW-0067">ATP-binding</keyword>
<dbReference type="FunFam" id="1.10.730.10:FF:000002">
    <property type="entry name" value="Leucine--tRNA ligase"/>
    <property type="match status" value="1"/>
</dbReference>
<evidence type="ECO:0000256" key="5">
    <source>
        <dbReference type="ARBA" id="ARBA00022840"/>
    </source>
</evidence>
<dbReference type="InterPro" id="IPR013155">
    <property type="entry name" value="M/V/L/I-tRNA-synth_anticd-bd"/>
</dbReference>
<dbReference type="EMBL" id="VSSQ01087053">
    <property type="protein sequence ID" value="MPN34160.1"/>
    <property type="molecule type" value="Genomic_DNA"/>
</dbReference>
<dbReference type="GO" id="GO:0004823">
    <property type="term" value="F:leucine-tRNA ligase activity"/>
    <property type="evidence" value="ECO:0007669"/>
    <property type="project" value="UniProtKB-EC"/>
</dbReference>
<dbReference type="AlphaFoldDB" id="A0A645H635"/>
<evidence type="ECO:0000256" key="1">
    <source>
        <dbReference type="ARBA" id="ARBA00005594"/>
    </source>
</evidence>
<dbReference type="PANTHER" id="PTHR43740:SF2">
    <property type="entry name" value="LEUCINE--TRNA LIGASE, MITOCHONDRIAL"/>
    <property type="match status" value="1"/>
</dbReference>
<dbReference type="InterPro" id="IPR009080">
    <property type="entry name" value="tRNAsynth_Ia_anticodon-bd"/>
</dbReference>
<dbReference type="SUPFAM" id="SSF47323">
    <property type="entry name" value="Anticodon-binding domain of a subclass of class I aminoacyl-tRNA synthetases"/>
    <property type="match status" value="1"/>
</dbReference>
<evidence type="ECO:0000256" key="7">
    <source>
        <dbReference type="ARBA" id="ARBA00023146"/>
    </source>
</evidence>
<evidence type="ECO:0000313" key="10">
    <source>
        <dbReference type="EMBL" id="MPN34160.1"/>
    </source>
</evidence>